<dbReference type="RefSeq" id="WP_272098277.1">
    <property type="nucleotide sequence ID" value="NZ_JAQNDK010000003.1"/>
</dbReference>
<keyword evidence="1" id="KW-0732">Signal</keyword>
<organism evidence="2 3">
    <name type="scientific">Sorangium atrum</name>
    <dbReference type="NCBI Taxonomy" id="2995308"/>
    <lineage>
        <taxon>Bacteria</taxon>
        <taxon>Pseudomonadati</taxon>
        <taxon>Myxococcota</taxon>
        <taxon>Polyangia</taxon>
        <taxon>Polyangiales</taxon>
        <taxon>Polyangiaceae</taxon>
        <taxon>Sorangium</taxon>
    </lineage>
</organism>
<evidence type="ECO:0000256" key="1">
    <source>
        <dbReference type="SAM" id="SignalP"/>
    </source>
</evidence>
<sequence length="119" mass="13192">MEATTQRLIAALLLSPACFSCAMTTEDVGEGPDVVMLDDMNTSEATDTASNELDFHDVPRIERQWICLALTRSGQEAKEAFCGSRWSLDPDKKDVCSKKASSESEFEWVLYCALTTFPD</sequence>
<proteinExistence type="predicted"/>
<protein>
    <recommendedName>
        <fullName evidence="4">Secreted protein</fullName>
    </recommendedName>
</protein>
<comment type="caution">
    <text evidence="2">The sequence shown here is derived from an EMBL/GenBank/DDBJ whole genome shotgun (WGS) entry which is preliminary data.</text>
</comment>
<gene>
    <name evidence="2" type="ORF">POL72_26075</name>
</gene>
<feature type="signal peptide" evidence="1">
    <location>
        <begin position="1"/>
        <end position="22"/>
    </location>
</feature>
<feature type="chain" id="PRO_5045328318" description="Secreted protein" evidence="1">
    <location>
        <begin position="23"/>
        <end position="119"/>
    </location>
</feature>
<reference evidence="2 3" key="1">
    <citation type="submission" date="2023-01" db="EMBL/GenBank/DDBJ databases">
        <title>Minimal conservation of predation-associated metabolite biosynthetic gene clusters underscores biosynthetic potential of Myxococcota including descriptions for ten novel species: Archangium lansinium sp. nov., Myxococcus landrumus sp. nov., Nannocystis bai.</title>
        <authorList>
            <person name="Ahearne A."/>
            <person name="Stevens C."/>
            <person name="Dowd S."/>
        </authorList>
    </citation>
    <scope>NUCLEOTIDE SEQUENCE [LARGE SCALE GENOMIC DNA]</scope>
    <source>
        <strain evidence="2 3">WIWO2</strain>
    </source>
</reference>
<evidence type="ECO:0000313" key="2">
    <source>
        <dbReference type="EMBL" id="MDC0681235.1"/>
    </source>
</evidence>
<evidence type="ECO:0008006" key="4">
    <source>
        <dbReference type="Google" id="ProtNLM"/>
    </source>
</evidence>
<name>A0ABT5C5Y1_9BACT</name>
<dbReference type="Proteomes" id="UP001217485">
    <property type="component" value="Unassembled WGS sequence"/>
</dbReference>
<keyword evidence="3" id="KW-1185">Reference proteome</keyword>
<dbReference type="EMBL" id="JAQNDK010000003">
    <property type="protein sequence ID" value="MDC0681235.1"/>
    <property type="molecule type" value="Genomic_DNA"/>
</dbReference>
<accession>A0ABT5C5Y1</accession>
<evidence type="ECO:0000313" key="3">
    <source>
        <dbReference type="Proteomes" id="UP001217485"/>
    </source>
</evidence>